<accession>A0A327NRJ1</accession>
<evidence type="ECO:0000313" key="1">
    <source>
        <dbReference type="EMBL" id="RAI77263.1"/>
    </source>
</evidence>
<evidence type="ECO:0000313" key="2">
    <source>
        <dbReference type="Proteomes" id="UP000249016"/>
    </source>
</evidence>
<dbReference type="SUPFAM" id="SSF51182">
    <property type="entry name" value="RmlC-like cupins"/>
    <property type="match status" value="1"/>
</dbReference>
<dbReference type="Gene3D" id="2.60.120.10">
    <property type="entry name" value="Jelly Rolls"/>
    <property type="match status" value="1"/>
</dbReference>
<comment type="caution">
    <text evidence="1">The sequence shown here is derived from an EMBL/GenBank/DDBJ whole genome shotgun (WGS) entry which is preliminary data.</text>
</comment>
<proteinExistence type="predicted"/>
<dbReference type="InterPro" id="IPR011051">
    <property type="entry name" value="RmlC_Cupin_sf"/>
</dbReference>
<organism evidence="1 2">
    <name type="scientific">Spirosoma telluris</name>
    <dbReference type="NCBI Taxonomy" id="2183553"/>
    <lineage>
        <taxon>Bacteria</taxon>
        <taxon>Pseudomonadati</taxon>
        <taxon>Bacteroidota</taxon>
        <taxon>Cytophagia</taxon>
        <taxon>Cytophagales</taxon>
        <taxon>Cytophagaceae</taxon>
        <taxon>Spirosoma</taxon>
    </lineage>
</organism>
<evidence type="ECO:0008006" key="3">
    <source>
        <dbReference type="Google" id="ProtNLM"/>
    </source>
</evidence>
<dbReference type="EMBL" id="QLII01000001">
    <property type="protein sequence ID" value="RAI77263.1"/>
    <property type="molecule type" value="Genomic_DNA"/>
</dbReference>
<dbReference type="InterPro" id="IPR014710">
    <property type="entry name" value="RmlC-like_jellyroll"/>
</dbReference>
<reference evidence="1 2" key="1">
    <citation type="submission" date="2018-06" db="EMBL/GenBank/DDBJ databases">
        <title>Spirosoma sp. HMF3257 Genome sequencing and assembly.</title>
        <authorList>
            <person name="Kang H."/>
            <person name="Cha I."/>
            <person name="Kim H."/>
            <person name="Kang J."/>
            <person name="Joh K."/>
        </authorList>
    </citation>
    <scope>NUCLEOTIDE SEQUENCE [LARGE SCALE GENOMIC DNA]</scope>
    <source>
        <strain evidence="1 2">HMF3257</strain>
    </source>
</reference>
<gene>
    <name evidence="1" type="ORF">HMF3257_29345</name>
</gene>
<sequence>MSVLEGDRVVEVAAGGWHFRSRGLVHTFWNGHDSPAKFVDLYPSTQNFAHYLEELSQLDEDLHNERANPFAPENIVMFNALDARYKHEIFYEQILSLWLTMGQKYEMLITD</sequence>
<protein>
    <recommendedName>
        <fullName evidence="3">Cupin domain-containing protein</fullName>
    </recommendedName>
</protein>
<dbReference type="OrthoDB" id="1423961at2"/>
<name>A0A327NRJ1_9BACT</name>
<dbReference type="Proteomes" id="UP000249016">
    <property type="component" value="Unassembled WGS sequence"/>
</dbReference>
<keyword evidence="2" id="KW-1185">Reference proteome</keyword>
<dbReference type="AlphaFoldDB" id="A0A327NRJ1"/>